<dbReference type="RefSeq" id="WP_391933680.1">
    <property type="nucleotide sequence ID" value="NZ_JBIBSM010000003.1"/>
</dbReference>
<evidence type="ECO:0000256" key="1">
    <source>
        <dbReference type="ARBA" id="ARBA00022741"/>
    </source>
</evidence>
<gene>
    <name evidence="5" type="ORF">ACF05T_06615</name>
</gene>
<dbReference type="InterPro" id="IPR019489">
    <property type="entry name" value="Clp_ATPase_C"/>
</dbReference>
<proteinExistence type="predicted"/>
<evidence type="ECO:0000313" key="5">
    <source>
        <dbReference type="EMBL" id="MFF8275776.1"/>
    </source>
</evidence>
<dbReference type="Pfam" id="PF10431">
    <property type="entry name" value="ClpB_D2-small"/>
    <property type="match status" value="1"/>
</dbReference>
<reference evidence="5 6" key="1">
    <citation type="submission" date="2024-10" db="EMBL/GenBank/DDBJ databases">
        <title>The Natural Products Discovery Center: Release of the First 8490 Sequenced Strains for Exploring Actinobacteria Biosynthetic Diversity.</title>
        <authorList>
            <person name="Kalkreuter E."/>
            <person name="Kautsar S.A."/>
            <person name="Yang D."/>
            <person name="Bader C.D."/>
            <person name="Teijaro C.N."/>
            <person name="Fluegel L."/>
            <person name="Davis C.M."/>
            <person name="Simpson J.R."/>
            <person name="Lauterbach L."/>
            <person name="Steele A.D."/>
            <person name="Gui C."/>
            <person name="Meng S."/>
            <person name="Li G."/>
            <person name="Viehrig K."/>
            <person name="Ye F."/>
            <person name="Su P."/>
            <person name="Kiefer A.F."/>
            <person name="Nichols A."/>
            <person name="Cepeda A.J."/>
            <person name="Yan W."/>
            <person name="Fan B."/>
            <person name="Jiang Y."/>
            <person name="Adhikari A."/>
            <person name="Zheng C.-J."/>
            <person name="Schuster L."/>
            <person name="Cowan T.M."/>
            <person name="Smanski M.J."/>
            <person name="Chevrette M.G."/>
            <person name="De Carvalho L.P.S."/>
            <person name="Shen B."/>
        </authorList>
    </citation>
    <scope>NUCLEOTIDE SEQUENCE [LARGE SCALE GENOMIC DNA]</scope>
    <source>
        <strain evidence="5 6">NPDC015755</strain>
    </source>
</reference>
<dbReference type="Proteomes" id="UP001603013">
    <property type="component" value="Unassembled WGS sequence"/>
</dbReference>
<comment type="caution">
    <text evidence="5">The sequence shown here is derived from an EMBL/GenBank/DDBJ whole genome shotgun (WGS) entry which is preliminary data.</text>
</comment>
<feature type="region of interest" description="Disordered" evidence="3">
    <location>
        <begin position="38"/>
        <end position="69"/>
    </location>
</feature>
<name>A0ABW6Y7J9_9ACTN</name>
<accession>A0ABW6Y7J9</accession>
<keyword evidence="1" id="KW-0547">Nucleotide-binding</keyword>
<keyword evidence="6" id="KW-1185">Reference proteome</keyword>
<evidence type="ECO:0000259" key="4">
    <source>
        <dbReference type="Pfam" id="PF10431"/>
    </source>
</evidence>
<sequence length="69" mass="7818">MEGAAGPHVAAEGFDPVYGARPLRRILRRGIARALLSPRRARQPAFVPPPPPTPRRPSRRSVWWSERLR</sequence>
<dbReference type="EMBL" id="JBIBSM010000003">
    <property type="protein sequence ID" value="MFF8275776.1"/>
    <property type="molecule type" value="Genomic_DNA"/>
</dbReference>
<evidence type="ECO:0000313" key="6">
    <source>
        <dbReference type="Proteomes" id="UP001603013"/>
    </source>
</evidence>
<evidence type="ECO:0000256" key="2">
    <source>
        <dbReference type="ARBA" id="ARBA00022840"/>
    </source>
</evidence>
<keyword evidence="2" id="KW-0067">ATP-binding</keyword>
<organism evidence="5 6">
    <name type="scientific">Streptomyces lateritius</name>
    <dbReference type="NCBI Taxonomy" id="67313"/>
    <lineage>
        <taxon>Bacteria</taxon>
        <taxon>Bacillati</taxon>
        <taxon>Actinomycetota</taxon>
        <taxon>Actinomycetes</taxon>
        <taxon>Kitasatosporales</taxon>
        <taxon>Streptomycetaceae</taxon>
        <taxon>Streptomyces</taxon>
    </lineage>
</organism>
<feature type="compositionally biased region" description="Pro residues" evidence="3">
    <location>
        <begin position="46"/>
        <end position="55"/>
    </location>
</feature>
<protein>
    <recommendedName>
        <fullName evidence="4">Clp ATPase C-terminal domain-containing protein</fullName>
    </recommendedName>
</protein>
<feature type="domain" description="Clp ATPase C-terminal" evidence="4">
    <location>
        <begin position="5"/>
        <end position="35"/>
    </location>
</feature>
<evidence type="ECO:0000256" key="3">
    <source>
        <dbReference type="SAM" id="MobiDB-lite"/>
    </source>
</evidence>
<dbReference type="Gene3D" id="1.10.8.60">
    <property type="match status" value="1"/>
</dbReference>